<dbReference type="EMBL" id="JACHXD010000016">
    <property type="protein sequence ID" value="MBB3121384.1"/>
    <property type="molecule type" value="Genomic_DNA"/>
</dbReference>
<dbReference type="NCBIfam" id="TIGR02001">
    <property type="entry name" value="gcw_chp"/>
    <property type="match status" value="1"/>
</dbReference>
<comment type="caution">
    <text evidence="2">The sequence shown here is derived from an EMBL/GenBank/DDBJ whole genome shotgun (WGS) entry which is preliminary data.</text>
</comment>
<evidence type="ECO:0000313" key="2">
    <source>
        <dbReference type="EMBL" id="MBB3121384.1"/>
    </source>
</evidence>
<accession>A0A7W5FW29</accession>
<dbReference type="Proteomes" id="UP000541535">
    <property type="component" value="Unassembled WGS sequence"/>
</dbReference>
<reference evidence="2 3" key="1">
    <citation type="submission" date="2020-08" db="EMBL/GenBank/DDBJ databases">
        <title>Genomic Encyclopedia of Type Strains, Phase III (KMG-III): the genomes of soil and plant-associated and newly described type strains.</title>
        <authorList>
            <person name="Whitman W."/>
        </authorList>
    </citation>
    <scope>NUCLEOTIDE SEQUENCE [LARGE SCALE GENOMIC DNA]</scope>
    <source>
        <strain evidence="2 3">CECT 8897</strain>
    </source>
</reference>
<dbReference type="RefSeq" id="WP_183443108.1">
    <property type="nucleotide sequence ID" value="NZ_JACHXD010000016.1"/>
</dbReference>
<dbReference type="Pfam" id="PF09694">
    <property type="entry name" value="Gcw_chp"/>
    <property type="match status" value="1"/>
</dbReference>
<sequence>MRENFAKLAPIACSLLFWTGAVQAQANAEAGKAAEAPPAPALTGSVTLASQYVSRGIRQTWDKPALQAGLDYVHPSGWSVGTWMSNVSKHFIEDGLLEWDIYGGYNGTVGDVGYSALLYYYKYPRAEIHATGTKFNYTEVSLGLTYKFLYAKYNRTVSRDFFGITNARGTGYLDIGANYDMGSGYTLNLHLGDGRVAGAGNDFWDWQDMKVGVTKALDKGWSVALAYTKARSDNNGYSNYTTGIPNANGVVEYKDVAKGTLVVSVSKAF</sequence>
<keyword evidence="3" id="KW-1185">Reference proteome</keyword>
<feature type="chain" id="PRO_5031184216" evidence="1">
    <location>
        <begin position="25"/>
        <end position="269"/>
    </location>
</feature>
<keyword evidence="1" id="KW-0732">Signal</keyword>
<feature type="signal peptide" evidence="1">
    <location>
        <begin position="1"/>
        <end position="24"/>
    </location>
</feature>
<name>A0A7W5FW29_9BURK</name>
<dbReference type="InterPro" id="IPR010239">
    <property type="entry name" value="CHP02001"/>
</dbReference>
<evidence type="ECO:0000313" key="3">
    <source>
        <dbReference type="Proteomes" id="UP000541535"/>
    </source>
</evidence>
<dbReference type="AlphaFoldDB" id="A0A7W5FW29"/>
<organism evidence="2 3">
    <name type="scientific">Pseudoduganella violacea</name>
    <dbReference type="NCBI Taxonomy" id="1715466"/>
    <lineage>
        <taxon>Bacteria</taxon>
        <taxon>Pseudomonadati</taxon>
        <taxon>Pseudomonadota</taxon>
        <taxon>Betaproteobacteria</taxon>
        <taxon>Burkholderiales</taxon>
        <taxon>Oxalobacteraceae</taxon>
        <taxon>Telluria group</taxon>
        <taxon>Pseudoduganella</taxon>
    </lineage>
</organism>
<protein>
    <submittedName>
        <fullName evidence="2">Uncharacterized protein (TIGR02001 family)</fullName>
    </submittedName>
</protein>
<evidence type="ECO:0000256" key="1">
    <source>
        <dbReference type="SAM" id="SignalP"/>
    </source>
</evidence>
<proteinExistence type="predicted"/>
<gene>
    <name evidence="2" type="ORF">FHS03_004462</name>
</gene>